<reference evidence="3" key="1">
    <citation type="submission" date="2023-07" db="EMBL/GenBank/DDBJ databases">
        <title>A draft genome of Kazachstania heterogenica Y-27499.</title>
        <authorList>
            <person name="Donic C."/>
            <person name="Kralova J.S."/>
            <person name="Fidel L."/>
            <person name="Ben-Dor S."/>
            <person name="Jung S."/>
        </authorList>
    </citation>
    <scope>NUCLEOTIDE SEQUENCE [LARGE SCALE GENOMIC DNA]</scope>
    <source>
        <strain evidence="3">Y27499</strain>
    </source>
</reference>
<evidence type="ECO:0008006" key="4">
    <source>
        <dbReference type="Google" id="ProtNLM"/>
    </source>
</evidence>
<evidence type="ECO:0000313" key="3">
    <source>
        <dbReference type="Proteomes" id="UP001306508"/>
    </source>
</evidence>
<dbReference type="Proteomes" id="UP001306508">
    <property type="component" value="Unassembled WGS sequence"/>
</dbReference>
<comment type="caution">
    <text evidence="2">The sequence shown here is derived from an EMBL/GenBank/DDBJ whole genome shotgun (WGS) entry which is preliminary data.</text>
</comment>
<dbReference type="InterPro" id="IPR023674">
    <property type="entry name" value="Ribosomal_uL1-like"/>
</dbReference>
<proteinExistence type="predicted"/>
<dbReference type="InterPro" id="IPR028364">
    <property type="entry name" value="Ribosomal_uL1/biogenesis"/>
</dbReference>
<feature type="region of interest" description="Disordered" evidence="1">
    <location>
        <begin position="329"/>
        <end position="359"/>
    </location>
</feature>
<sequence>MTEVSKSVEEIPKERITKAVKQLNLFVKRKLEEEEKNGNDLLGADIEDIDQNVHLIAVNATSFSGSVKQFKLKLIDIQHSLYKPWKQNSITALKDFKCLLILKDTDVDKISQDDLFDSLNEDNIIIDELISVNTLKTTYKAFESRRAFIQQFSLILADDSVITTLPKLLGGKAFNKLETTPISIKTYSSSQKKFSKETLINSIKKVYLHKLPVKLPRGTTLNVHLGQLNWFNESDLVQNVESVTKYLLDNYKIRLIFIKTNKSPVLPLYYNNDVIDDLVTGEKKVDEHETSKEKVTIDGIEVDLSNFEKSLLEIANPKKLSIIFSKNIKEAKRSRVSEEEESKQSDNTSNEPESKKFKN</sequence>
<dbReference type="AlphaFoldDB" id="A0AAN7WF13"/>
<dbReference type="SUPFAM" id="SSF56808">
    <property type="entry name" value="Ribosomal protein L1"/>
    <property type="match status" value="1"/>
</dbReference>
<evidence type="ECO:0000256" key="1">
    <source>
        <dbReference type="SAM" id="MobiDB-lite"/>
    </source>
</evidence>
<dbReference type="Pfam" id="PF00687">
    <property type="entry name" value="Ribosomal_L1"/>
    <property type="match status" value="1"/>
</dbReference>
<dbReference type="InterPro" id="IPR016095">
    <property type="entry name" value="Ribosomal_uL1_3-a/b-sand"/>
</dbReference>
<keyword evidence="3" id="KW-1185">Reference proteome</keyword>
<evidence type="ECO:0000313" key="2">
    <source>
        <dbReference type="EMBL" id="KAK5778343.1"/>
    </source>
</evidence>
<gene>
    <name evidence="2" type="ORF">RI543_004004</name>
</gene>
<protein>
    <recommendedName>
        <fullName evidence="4">Proteasome-interacting protein CIC1</fullName>
    </recommendedName>
</protein>
<dbReference type="EMBL" id="JAWIZZ010000053">
    <property type="protein sequence ID" value="KAK5778343.1"/>
    <property type="molecule type" value="Genomic_DNA"/>
</dbReference>
<name>A0AAN7WF13_9SACH</name>
<organism evidence="2 3">
    <name type="scientific">Arxiozyma heterogenica</name>
    <dbReference type="NCBI Taxonomy" id="278026"/>
    <lineage>
        <taxon>Eukaryota</taxon>
        <taxon>Fungi</taxon>
        <taxon>Dikarya</taxon>
        <taxon>Ascomycota</taxon>
        <taxon>Saccharomycotina</taxon>
        <taxon>Saccharomycetes</taxon>
        <taxon>Saccharomycetales</taxon>
        <taxon>Saccharomycetaceae</taxon>
        <taxon>Arxiozyma</taxon>
    </lineage>
</organism>
<accession>A0AAN7WF13</accession>
<dbReference type="Gene3D" id="3.40.50.790">
    <property type="match status" value="1"/>
</dbReference>